<dbReference type="Proteomes" id="UP000222310">
    <property type="component" value="Unassembled WGS sequence"/>
</dbReference>
<name>A0A9Q5Z9W5_NOSLI</name>
<dbReference type="AlphaFoldDB" id="A0A9Q5Z9W5"/>
<dbReference type="GeneID" id="57096579"/>
<protein>
    <submittedName>
        <fullName evidence="2">Uncharacterized protein</fullName>
    </submittedName>
</protein>
<proteinExistence type="predicted"/>
<dbReference type="RefSeq" id="WP_099070440.1">
    <property type="nucleotide sequence ID" value="NZ_LAHD01000067.1"/>
</dbReference>
<feature type="region of interest" description="Disordered" evidence="1">
    <location>
        <begin position="28"/>
        <end position="47"/>
    </location>
</feature>
<feature type="compositionally biased region" description="Basic and acidic residues" evidence="1">
    <location>
        <begin position="36"/>
        <end position="47"/>
    </location>
</feature>
<evidence type="ECO:0000256" key="1">
    <source>
        <dbReference type="SAM" id="MobiDB-lite"/>
    </source>
</evidence>
<evidence type="ECO:0000313" key="3">
    <source>
        <dbReference type="Proteomes" id="UP000222310"/>
    </source>
</evidence>
<evidence type="ECO:0000313" key="2">
    <source>
        <dbReference type="EMBL" id="PHK01645.1"/>
    </source>
</evidence>
<comment type="caution">
    <text evidence="2">The sequence shown here is derived from an EMBL/GenBank/DDBJ whole genome shotgun (WGS) entry which is preliminary data.</text>
</comment>
<sequence>MEIIAIVSSIMGLSALATTFKFVTNMHHPKKKGAANRRETKASPYEKDSRCVNCVKNPNQGSVVKVFVEANLDNLDSEREAKLKDVIEKFRKEVKEVSETIKR</sequence>
<dbReference type="EMBL" id="LAHD01000067">
    <property type="protein sequence ID" value="PHK01645.1"/>
    <property type="molecule type" value="Genomic_DNA"/>
</dbReference>
<accession>A0A9Q5Z9W5</accession>
<organism evidence="2 3">
    <name type="scientific">Nostoc linckia z8</name>
    <dbReference type="NCBI Taxonomy" id="1628746"/>
    <lineage>
        <taxon>Bacteria</taxon>
        <taxon>Bacillati</taxon>
        <taxon>Cyanobacteriota</taxon>
        <taxon>Cyanophyceae</taxon>
        <taxon>Nostocales</taxon>
        <taxon>Nostocaceae</taxon>
        <taxon>Nostoc</taxon>
    </lineage>
</organism>
<gene>
    <name evidence="2" type="ORF">VF08_21470</name>
</gene>
<reference evidence="2 3" key="1">
    <citation type="submission" date="2015-02" db="EMBL/GenBank/DDBJ databases">
        <title>Nostoc linckia genome annotation.</title>
        <authorList>
            <person name="Zhou Z."/>
        </authorList>
    </citation>
    <scope>NUCLEOTIDE SEQUENCE [LARGE SCALE GENOMIC DNA]</scope>
    <source>
        <strain evidence="3">z8</strain>
    </source>
</reference>